<evidence type="ECO:0000256" key="8">
    <source>
        <dbReference type="ARBA" id="ARBA00022837"/>
    </source>
</evidence>
<comment type="function">
    <text evidence="2">Removal of H(2)O(2), oxidation of toxic reductants, biosynthesis and degradation of lignin, suberization, auxin catabolism, response to environmental stresses such as wounding, pathogen attack and oxidative stress. These functions might be dependent on each isozyme/isoform in each plant tissue.</text>
</comment>
<evidence type="ECO:0000256" key="16">
    <source>
        <dbReference type="PIRSR" id="PIRSR600823-4"/>
    </source>
</evidence>
<keyword evidence="18" id="KW-0964">Secreted</keyword>
<evidence type="ECO:0000256" key="12">
    <source>
        <dbReference type="ARBA" id="ARBA00023180"/>
    </source>
</evidence>
<dbReference type="PROSITE" id="PS50873">
    <property type="entry name" value="PEROXIDASE_4"/>
    <property type="match status" value="1"/>
</dbReference>
<feature type="domain" description="Plant heme peroxidase family profile" evidence="19">
    <location>
        <begin position="30"/>
        <end position="331"/>
    </location>
</feature>
<feature type="chain" id="PRO_5025713078" description="Peroxidase" evidence="18">
    <location>
        <begin position="30"/>
        <end position="332"/>
    </location>
</feature>
<feature type="disulfide bond" evidence="17">
    <location>
        <begin position="73"/>
        <end position="78"/>
    </location>
</feature>
<comment type="similarity">
    <text evidence="18">Belongs to the peroxidase family. Classical plant (class III) peroxidase subfamily.</text>
</comment>
<evidence type="ECO:0000256" key="1">
    <source>
        <dbReference type="ARBA" id="ARBA00000189"/>
    </source>
</evidence>
<evidence type="ECO:0000256" key="4">
    <source>
        <dbReference type="ARBA" id="ARBA00012313"/>
    </source>
</evidence>
<feature type="binding site" evidence="15">
    <location>
        <position position="79"/>
    </location>
    <ligand>
        <name>Ca(2+)</name>
        <dbReference type="ChEBI" id="CHEBI:29108"/>
        <label>1</label>
    </ligand>
</feature>
<feature type="binding site" evidence="15">
    <location>
        <position position="93"/>
    </location>
    <ligand>
        <name>Ca(2+)</name>
        <dbReference type="ChEBI" id="CHEBI:29108"/>
        <label>1</label>
    </ligand>
</feature>
<evidence type="ECO:0000256" key="13">
    <source>
        <dbReference type="PIRSR" id="PIRSR600823-1"/>
    </source>
</evidence>
<feature type="binding site" evidence="15">
    <location>
        <position position="72"/>
    </location>
    <ligand>
        <name>Ca(2+)</name>
        <dbReference type="ChEBI" id="CHEBI:29108"/>
        <label>1</label>
    </ligand>
</feature>
<dbReference type="GO" id="GO:0006979">
    <property type="term" value="P:response to oxidative stress"/>
    <property type="evidence" value="ECO:0007669"/>
    <property type="project" value="UniProtKB-UniRule"/>
</dbReference>
<dbReference type="PANTHER" id="PTHR31517:SF84">
    <property type="entry name" value="PEROXIDASE"/>
    <property type="match status" value="1"/>
</dbReference>
<keyword evidence="9 18" id="KW-0560">Oxidoreductase</keyword>
<feature type="binding site" description="axial binding residue" evidence="15">
    <location>
        <position position="198"/>
    </location>
    <ligand>
        <name>heme b</name>
        <dbReference type="ChEBI" id="CHEBI:60344"/>
    </ligand>
    <ligandPart>
        <name>Fe</name>
        <dbReference type="ChEBI" id="CHEBI:18248"/>
    </ligandPart>
</feature>
<dbReference type="InterPro" id="IPR002016">
    <property type="entry name" value="Haem_peroxidase"/>
</dbReference>
<comment type="subcellular location">
    <subcellularLocation>
        <location evidence="18">Secreted</location>
    </subcellularLocation>
</comment>
<dbReference type="InterPro" id="IPR019793">
    <property type="entry name" value="Peroxidases_heam-ligand_BS"/>
</dbReference>
<keyword evidence="6 18" id="KW-0349">Heme</keyword>
<feature type="disulfide bond" evidence="17">
    <location>
        <begin position="126"/>
        <end position="327"/>
    </location>
</feature>
<evidence type="ECO:0000256" key="17">
    <source>
        <dbReference type="PIRSR" id="PIRSR600823-5"/>
    </source>
</evidence>
<dbReference type="Gene3D" id="1.10.520.10">
    <property type="match status" value="1"/>
</dbReference>
<proteinExistence type="inferred from homology"/>
<dbReference type="OrthoDB" id="2113341at2759"/>
<organism evidence="20 21">
    <name type="scientific">Lupinus albus</name>
    <name type="common">White lupine</name>
    <name type="synonym">Lupinus termis</name>
    <dbReference type="NCBI Taxonomy" id="3870"/>
    <lineage>
        <taxon>Eukaryota</taxon>
        <taxon>Viridiplantae</taxon>
        <taxon>Streptophyta</taxon>
        <taxon>Embryophyta</taxon>
        <taxon>Tracheophyta</taxon>
        <taxon>Spermatophyta</taxon>
        <taxon>Magnoliopsida</taxon>
        <taxon>eudicotyledons</taxon>
        <taxon>Gunneridae</taxon>
        <taxon>Pentapetalae</taxon>
        <taxon>rosids</taxon>
        <taxon>fabids</taxon>
        <taxon>Fabales</taxon>
        <taxon>Fabaceae</taxon>
        <taxon>Papilionoideae</taxon>
        <taxon>50 kb inversion clade</taxon>
        <taxon>genistoids sensu lato</taxon>
        <taxon>core genistoids</taxon>
        <taxon>Genisteae</taxon>
        <taxon>Lupinus</taxon>
    </lineage>
</organism>
<feature type="disulfide bond" evidence="17">
    <location>
        <begin position="205"/>
        <end position="237"/>
    </location>
</feature>
<evidence type="ECO:0000313" key="21">
    <source>
        <dbReference type="Proteomes" id="UP000447434"/>
    </source>
</evidence>
<evidence type="ECO:0000256" key="9">
    <source>
        <dbReference type="ARBA" id="ARBA00023002"/>
    </source>
</evidence>
<dbReference type="InterPro" id="IPR010255">
    <property type="entry name" value="Haem_peroxidase_sf"/>
</dbReference>
<dbReference type="InterPro" id="IPR019794">
    <property type="entry name" value="Peroxidases_AS"/>
</dbReference>
<dbReference type="PROSITE" id="PS00435">
    <property type="entry name" value="PEROXIDASE_1"/>
    <property type="match status" value="1"/>
</dbReference>
<keyword evidence="5 18" id="KW-0575">Peroxidase</keyword>
<comment type="catalytic activity">
    <reaction evidence="1 18">
        <text>2 a phenolic donor + H2O2 = 2 a phenolic radical donor + 2 H2O</text>
        <dbReference type="Rhea" id="RHEA:56136"/>
        <dbReference type="ChEBI" id="CHEBI:15377"/>
        <dbReference type="ChEBI" id="CHEBI:16240"/>
        <dbReference type="ChEBI" id="CHEBI:139520"/>
        <dbReference type="ChEBI" id="CHEBI:139521"/>
        <dbReference type="EC" id="1.11.1.7"/>
    </reaction>
</comment>
<dbReference type="GO" id="GO:0020037">
    <property type="term" value="F:heme binding"/>
    <property type="evidence" value="ECO:0007669"/>
    <property type="project" value="UniProtKB-UniRule"/>
</dbReference>
<keyword evidence="12" id="KW-0325">Glycoprotein</keyword>
<sequence length="332" mass="36107">MLLEKMSSRKLNCVIIVLVTYLLSQNAHSELQVGFYSYSCGMAEFIVKDEVTKSYNGNPGIAAGLVRMHFHDCFIRGCDASVLLDSTPSNTAEKDSPANKPSLRGFEVIDNAKARLEEMCKGIVSCADIIAFAARDSVELARGLGYDVPAGRRDGRISLVSDTRTDLPPPTFNVNQLTQLFAKKGLTQEEMVTLSGAHTIGRSHCSAFSNRLYNFSATSRQDPSLDPSYAALLKRQCPQGNTNQNLVVPMDPSSPGTIDAGYYSDILANRALFTSDQTLLTNTETASQVNQNARDPYQWASKLADAMVKMGQIGVLTGNAGEIRTNCRVVNS</sequence>
<evidence type="ECO:0000256" key="2">
    <source>
        <dbReference type="ARBA" id="ARBA00002322"/>
    </source>
</evidence>
<comment type="similarity">
    <text evidence="3">Belongs to the peroxidase family. Ascorbate peroxidase subfamily.</text>
</comment>
<dbReference type="EC" id="1.11.1.7" evidence="4 18"/>
<dbReference type="GO" id="GO:0005576">
    <property type="term" value="C:extracellular region"/>
    <property type="evidence" value="ECO:0007669"/>
    <property type="project" value="UniProtKB-SubCell"/>
</dbReference>
<dbReference type="GO" id="GO:0042744">
    <property type="term" value="P:hydrogen peroxide catabolic process"/>
    <property type="evidence" value="ECO:0007669"/>
    <property type="project" value="UniProtKB-KW"/>
</dbReference>
<feature type="binding site" evidence="15">
    <location>
        <position position="251"/>
    </location>
    <ligand>
        <name>Ca(2+)</name>
        <dbReference type="ChEBI" id="CHEBI:29108"/>
        <label>2</label>
    </ligand>
</feature>
<dbReference type="Proteomes" id="UP000447434">
    <property type="component" value="Chromosome 8"/>
</dbReference>
<keyword evidence="11 17" id="KW-1015">Disulfide bond</keyword>
<dbReference type="FunFam" id="1.10.420.10:FF:000006">
    <property type="entry name" value="Peroxidase"/>
    <property type="match status" value="1"/>
</dbReference>
<protein>
    <recommendedName>
        <fullName evidence="4 18">Peroxidase</fullName>
        <ecNumber evidence="4 18">1.11.1.7</ecNumber>
    </recommendedName>
</protein>
<dbReference type="GO" id="GO:0046872">
    <property type="term" value="F:metal ion binding"/>
    <property type="evidence" value="ECO:0007669"/>
    <property type="project" value="UniProtKB-UniRule"/>
</dbReference>
<feature type="binding site" evidence="15">
    <location>
        <position position="81"/>
    </location>
    <ligand>
        <name>Ca(2+)</name>
        <dbReference type="ChEBI" id="CHEBI:29108"/>
        <label>1</label>
    </ligand>
</feature>
<keyword evidence="8 15" id="KW-0106">Calcium</keyword>
<evidence type="ECO:0000256" key="15">
    <source>
        <dbReference type="PIRSR" id="PIRSR600823-3"/>
    </source>
</evidence>
<dbReference type="PANTHER" id="PTHR31517">
    <property type="match status" value="1"/>
</dbReference>
<feature type="binding site" evidence="15">
    <location>
        <position position="259"/>
    </location>
    <ligand>
        <name>Ca(2+)</name>
        <dbReference type="ChEBI" id="CHEBI:29108"/>
        <label>2</label>
    </ligand>
</feature>
<feature type="active site" description="Proton acceptor" evidence="13">
    <location>
        <position position="71"/>
    </location>
</feature>
<dbReference type="CDD" id="cd00693">
    <property type="entry name" value="secretory_peroxidase"/>
    <property type="match status" value="1"/>
</dbReference>
<evidence type="ECO:0000256" key="5">
    <source>
        <dbReference type="ARBA" id="ARBA00022559"/>
    </source>
</evidence>
<feature type="site" description="Transition state stabilizer" evidence="16">
    <location>
        <position position="67"/>
    </location>
</feature>
<dbReference type="FunFam" id="1.10.520.10:FF:000001">
    <property type="entry name" value="Peroxidase"/>
    <property type="match status" value="1"/>
</dbReference>
<feature type="signal peptide" evidence="18">
    <location>
        <begin position="1"/>
        <end position="29"/>
    </location>
</feature>
<keyword evidence="7 15" id="KW-0479">Metal-binding</keyword>
<dbReference type="Gene3D" id="1.10.420.10">
    <property type="entry name" value="Peroxidase, domain 2"/>
    <property type="match status" value="1"/>
</dbReference>
<comment type="cofactor">
    <cofactor evidence="15 18">
        <name>heme b</name>
        <dbReference type="ChEBI" id="CHEBI:60344"/>
    </cofactor>
    <text evidence="15 18">Binds 1 heme b (iron(II)-protoporphyrin IX) group per subunit.</text>
</comment>
<name>A0A6A4Q4U8_LUPAL</name>
<dbReference type="PROSITE" id="PS00436">
    <property type="entry name" value="PEROXIDASE_2"/>
    <property type="match status" value="1"/>
</dbReference>
<dbReference type="SUPFAM" id="SSF48113">
    <property type="entry name" value="Heme-dependent peroxidases"/>
    <property type="match status" value="1"/>
</dbReference>
<dbReference type="InterPro" id="IPR033905">
    <property type="entry name" value="Secretory_peroxidase"/>
</dbReference>
<dbReference type="AlphaFoldDB" id="A0A6A4Q4U8"/>
<dbReference type="Pfam" id="PF00141">
    <property type="entry name" value="peroxidase"/>
    <property type="match status" value="1"/>
</dbReference>
<keyword evidence="18" id="KW-0376">Hydrogen peroxide</keyword>
<dbReference type="InterPro" id="IPR000823">
    <property type="entry name" value="Peroxidase_pln"/>
</dbReference>
<feature type="binding site" evidence="15">
    <location>
        <position position="199"/>
    </location>
    <ligand>
        <name>Ca(2+)</name>
        <dbReference type="ChEBI" id="CHEBI:29108"/>
        <label>2</label>
    </ligand>
</feature>
<dbReference type="GO" id="GO:0140825">
    <property type="term" value="F:lactoperoxidase activity"/>
    <property type="evidence" value="ECO:0007669"/>
    <property type="project" value="UniProtKB-EC"/>
</dbReference>
<evidence type="ECO:0000256" key="11">
    <source>
        <dbReference type="ARBA" id="ARBA00023157"/>
    </source>
</evidence>
<reference evidence="21" key="1">
    <citation type="journal article" date="2020" name="Nat. Commun.">
        <title>Genome sequence of the cluster root forming white lupin.</title>
        <authorList>
            <person name="Hufnagel B."/>
            <person name="Marques A."/>
            <person name="Soriano A."/>
            <person name="Marques L."/>
            <person name="Divol F."/>
            <person name="Doumas P."/>
            <person name="Sallet E."/>
            <person name="Mancinotti D."/>
            <person name="Carrere S."/>
            <person name="Marande W."/>
            <person name="Arribat S."/>
            <person name="Keller J."/>
            <person name="Huneau C."/>
            <person name="Blein T."/>
            <person name="Aime D."/>
            <person name="Laguerre M."/>
            <person name="Taylor J."/>
            <person name="Schubert V."/>
            <person name="Nelson M."/>
            <person name="Geu-Flores F."/>
            <person name="Crespi M."/>
            <person name="Gallardo-Guerrero K."/>
            <person name="Delaux P.-M."/>
            <person name="Salse J."/>
            <person name="Berges H."/>
            <person name="Guyot R."/>
            <person name="Gouzy J."/>
            <person name="Peret B."/>
        </authorList>
    </citation>
    <scope>NUCLEOTIDE SEQUENCE [LARGE SCALE GENOMIC DNA]</scope>
    <source>
        <strain evidence="21">cv. Amiga</strain>
    </source>
</reference>
<comment type="cofactor">
    <cofactor evidence="15 18">
        <name>Ca(2+)</name>
        <dbReference type="ChEBI" id="CHEBI:29108"/>
    </cofactor>
    <text evidence="15 18">Binds 2 calcium ions per subunit.</text>
</comment>
<feature type="binding site" evidence="14">
    <location>
        <position position="168"/>
    </location>
    <ligand>
        <name>substrate</name>
    </ligand>
</feature>
<dbReference type="EMBL" id="WOCE01000008">
    <property type="protein sequence ID" value="KAE9608800.1"/>
    <property type="molecule type" value="Genomic_DNA"/>
</dbReference>
<comment type="caution">
    <text evidence="20">The sequence shown here is derived from an EMBL/GenBank/DDBJ whole genome shotgun (WGS) entry which is preliminary data.</text>
</comment>
<keyword evidence="18" id="KW-0732">Signal</keyword>
<evidence type="ECO:0000256" key="18">
    <source>
        <dbReference type="RuleBase" id="RU362060"/>
    </source>
</evidence>
<evidence type="ECO:0000313" key="20">
    <source>
        <dbReference type="EMBL" id="KAE9608800.1"/>
    </source>
</evidence>
<dbReference type="PRINTS" id="PR00458">
    <property type="entry name" value="PEROXIDASE"/>
</dbReference>
<accession>A0A6A4Q4U8</accession>
<feature type="disulfide bond" evidence="17">
    <location>
        <begin position="40"/>
        <end position="120"/>
    </location>
</feature>
<keyword evidence="21" id="KW-1185">Reference proteome</keyword>
<evidence type="ECO:0000256" key="3">
    <source>
        <dbReference type="ARBA" id="ARBA00006873"/>
    </source>
</evidence>
<evidence type="ECO:0000256" key="6">
    <source>
        <dbReference type="ARBA" id="ARBA00022617"/>
    </source>
</evidence>
<evidence type="ECO:0000256" key="14">
    <source>
        <dbReference type="PIRSR" id="PIRSR600823-2"/>
    </source>
</evidence>
<gene>
    <name evidence="20" type="ORF">Lalb_Chr08g0239511</name>
</gene>
<keyword evidence="10 15" id="KW-0408">Iron</keyword>
<evidence type="ECO:0000256" key="7">
    <source>
        <dbReference type="ARBA" id="ARBA00022723"/>
    </source>
</evidence>
<dbReference type="PRINTS" id="PR00461">
    <property type="entry name" value="PLPEROXIDASE"/>
</dbReference>
<feature type="binding site" evidence="15">
    <location>
        <position position="77"/>
    </location>
    <ligand>
        <name>Ca(2+)</name>
        <dbReference type="ChEBI" id="CHEBI:29108"/>
        <label>1</label>
    </ligand>
</feature>
<evidence type="ECO:0000259" key="19">
    <source>
        <dbReference type="PROSITE" id="PS50873"/>
    </source>
</evidence>
<evidence type="ECO:0000256" key="10">
    <source>
        <dbReference type="ARBA" id="ARBA00023004"/>
    </source>
</evidence>